<name>A0ACB8ADA3_9AGAM</name>
<comment type="caution">
    <text evidence="1">The sequence shown here is derived from an EMBL/GenBank/DDBJ whole genome shotgun (WGS) entry which is preliminary data.</text>
</comment>
<sequence>MQMEFAPDRLNPAKLKRMMDIRGMTFSAGGVNHITRGRVYCLWKDGNPISIQAESVARPGVDYTDCMSLPPSHFPDECRDYTYLLEVLHTMADTIEFGTYNWAHMVRQKDGSYRLVYKVKQYVPGINIWTKVVELEDIEITRFGMDVDLGIAWTDEWATWVNNESKGHKVMQSVGLGHYTFELLAHVSKNGIIIGIMTEPVHGRKIVAADRSAVYEAVADLQRHGVLLRGVTKHNIHITDEGVRFSCISSLVYYHDQDTLAKLAERCYWEELAKTFDEEGSLDPGTILFVGSRYYKYTPAFVLPRVPSPNNPLPFGPEQAMIRYVFDIFRSDNYIVDFWKPIFDQARRSRKAHPTNSHHSRRLKDCQKPHIANTDDVISIESPEISRDTALDKPLAPSRLHVSKVRHRPHHKSSPKKLLLGHDDYDDRAAFLPTERPRQVSRSLPSL</sequence>
<reference evidence="1" key="1">
    <citation type="journal article" date="2021" name="New Phytol.">
        <title>Evolutionary innovations through gain and loss of genes in the ectomycorrhizal Boletales.</title>
        <authorList>
            <person name="Wu G."/>
            <person name="Miyauchi S."/>
            <person name="Morin E."/>
            <person name="Kuo A."/>
            <person name="Drula E."/>
            <person name="Varga T."/>
            <person name="Kohler A."/>
            <person name="Feng B."/>
            <person name="Cao Y."/>
            <person name="Lipzen A."/>
            <person name="Daum C."/>
            <person name="Hundley H."/>
            <person name="Pangilinan J."/>
            <person name="Johnson J."/>
            <person name="Barry K."/>
            <person name="LaButti K."/>
            <person name="Ng V."/>
            <person name="Ahrendt S."/>
            <person name="Min B."/>
            <person name="Choi I.G."/>
            <person name="Park H."/>
            <person name="Plett J.M."/>
            <person name="Magnuson J."/>
            <person name="Spatafora J.W."/>
            <person name="Nagy L.G."/>
            <person name="Henrissat B."/>
            <person name="Grigoriev I.V."/>
            <person name="Yang Z.L."/>
            <person name="Xu J."/>
            <person name="Martin F.M."/>
        </authorList>
    </citation>
    <scope>NUCLEOTIDE SEQUENCE</scope>
    <source>
        <strain evidence="1">ATCC 28755</strain>
    </source>
</reference>
<evidence type="ECO:0000313" key="2">
    <source>
        <dbReference type="Proteomes" id="UP000790377"/>
    </source>
</evidence>
<protein>
    <submittedName>
        <fullName evidence="1">Uncharacterized protein</fullName>
    </submittedName>
</protein>
<evidence type="ECO:0000313" key="1">
    <source>
        <dbReference type="EMBL" id="KAH7911285.1"/>
    </source>
</evidence>
<gene>
    <name evidence="1" type="ORF">BJ138DRAFT_1126155</name>
</gene>
<keyword evidence="2" id="KW-1185">Reference proteome</keyword>
<proteinExistence type="predicted"/>
<organism evidence="1 2">
    <name type="scientific">Hygrophoropsis aurantiaca</name>
    <dbReference type="NCBI Taxonomy" id="72124"/>
    <lineage>
        <taxon>Eukaryota</taxon>
        <taxon>Fungi</taxon>
        <taxon>Dikarya</taxon>
        <taxon>Basidiomycota</taxon>
        <taxon>Agaricomycotina</taxon>
        <taxon>Agaricomycetes</taxon>
        <taxon>Agaricomycetidae</taxon>
        <taxon>Boletales</taxon>
        <taxon>Coniophorineae</taxon>
        <taxon>Hygrophoropsidaceae</taxon>
        <taxon>Hygrophoropsis</taxon>
    </lineage>
</organism>
<dbReference type="EMBL" id="MU267683">
    <property type="protein sequence ID" value="KAH7911285.1"/>
    <property type="molecule type" value="Genomic_DNA"/>
</dbReference>
<accession>A0ACB8ADA3</accession>
<dbReference type="Proteomes" id="UP000790377">
    <property type="component" value="Unassembled WGS sequence"/>
</dbReference>